<keyword evidence="6" id="KW-0460">Magnesium</keyword>
<comment type="catalytic activity">
    <reaction evidence="5">
        <text>adenylyl-molybdopterin + molybdate = Mo-molybdopterin + AMP + H(+)</text>
        <dbReference type="Rhea" id="RHEA:35047"/>
        <dbReference type="ChEBI" id="CHEBI:15378"/>
        <dbReference type="ChEBI" id="CHEBI:36264"/>
        <dbReference type="ChEBI" id="CHEBI:62727"/>
        <dbReference type="ChEBI" id="CHEBI:71302"/>
        <dbReference type="ChEBI" id="CHEBI:456215"/>
        <dbReference type="EC" id="2.10.1.1"/>
    </reaction>
</comment>
<dbReference type="GO" id="GO:0006777">
    <property type="term" value="P:Mo-molybdopterin cofactor biosynthetic process"/>
    <property type="evidence" value="ECO:0007669"/>
    <property type="project" value="UniProtKB-UniRule"/>
</dbReference>
<dbReference type="Pfam" id="PF00994">
    <property type="entry name" value="MoCF_biosynth"/>
    <property type="match status" value="1"/>
</dbReference>
<gene>
    <name evidence="8" type="ORF">GXY80_13275</name>
</gene>
<dbReference type="PANTHER" id="PTHR10192">
    <property type="entry name" value="MOLYBDOPTERIN BIOSYNTHESIS PROTEIN"/>
    <property type="match status" value="1"/>
</dbReference>
<dbReference type="Gene3D" id="2.40.340.10">
    <property type="entry name" value="MoeA, C-terminal, domain IV"/>
    <property type="match status" value="1"/>
</dbReference>
<dbReference type="Gene3D" id="3.40.980.10">
    <property type="entry name" value="MoaB/Mog-like domain"/>
    <property type="match status" value="1"/>
</dbReference>
<dbReference type="SUPFAM" id="SSF63867">
    <property type="entry name" value="MoeA C-terminal domain-like"/>
    <property type="match status" value="1"/>
</dbReference>
<evidence type="ECO:0000256" key="3">
    <source>
        <dbReference type="ARBA" id="ARBA00010763"/>
    </source>
</evidence>
<dbReference type="Proteomes" id="UP000777265">
    <property type="component" value="Unassembled WGS sequence"/>
</dbReference>
<dbReference type="GO" id="GO:0046872">
    <property type="term" value="F:metal ion binding"/>
    <property type="evidence" value="ECO:0007669"/>
    <property type="project" value="UniProtKB-UniRule"/>
</dbReference>
<dbReference type="InterPro" id="IPR005110">
    <property type="entry name" value="MoeA_linker/N"/>
</dbReference>
<dbReference type="InterPro" id="IPR036425">
    <property type="entry name" value="MoaB/Mog-like_dom_sf"/>
</dbReference>
<keyword evidence="4 6" id="KW-0501">Molybdenum cofactor biosynthesis</keyword>
<proteinExistence type="inferred from homology"/>
<reference evidence="8" key="1">
    <citation type="journal article" date="2020" name="Biotechnol. Biofuels">
        <title>New insights from the biogas microbiome by comprehensive genome-resolved metagenomics of nearly 1600 species originating from multiple anaerobic digesters.</title>
        <authorList>
            <person name="Campanaro S."/>
            <person name="Treu L."/>
            <person name="Rodriguez-R L.M."/>
            <person name="Kovalovszki A."/>
            <person name="Ziels R.M."/>
            <person name="Maus I."/>
            <person name="Zhu X."/>
            <person name="Kougias P.G."/>
            <person name="Basile A."/>
            <person name="Luo G."/>
            <person name="Schluter A."/>
            <person name="Konstantinidis K.T."/>
            <person name="Angelidaki I."/>
        </authorList>
    </citation>
    <scope>NUCLEOTIDE SEQUENCE</scope>
    <source>
        <strain evidence="8">AS06rmzACSIP_7</strain>
    </source>
</reference>
<dbReference type="InterPro" id="IPR036688">
    <property type="entry name" value="MoeA_C_domain_IV_sf"/>
</dbReference>
<dbReference type="Pfam" id="PF03454">
    <property type="entry name" value="MoeA_C"/>
    <property type="match status" value="1"/>
</dbReference>
<keyword evidence="6" id="KW-0500">Molybdenum</keyword>
<protein>
    <recommendedName>
        <fullName evidence="6">Molybdopterin molybdenumtransferase</fullName>
        <ecNumber evidence="6">2.10.1.1</ecNumber>
    </recommendedName>
</protein>
<keyword evidence="6" id="KW-0479">Metal-binding</keyword>
<dbReference type="InterPro" id="IPR036135">
    <property type="entry name" value="MoeA_linker/N_sf"/>
</dbReference>
<dbReference type="Gene3D" id="2.170.190.11">
    <property type="entry name" value="Molybdopterin biosynthesis moea protein, domain 3"/>
    <property type="match status" value="1"/>
</dbReference>
<dbReference type="AlphaFoldDB" id="A0A971M753"/>
<dbReference type="SUPFAM" id="SSF63882">
    <property type="entry name" value="MoeA N-terminal region -like"/>
    <property type="match status" value="1"/>
</dbReference>
<dbReference type="Pfam" id="PF03453">
    <property type="entry name" value="MoeA_N"/>
    <property type="match status" value="1"/>
</dbReference>
<evidence type="ECO:0000313" key="9">
    <source>
        <dbReference type="Proteomes" id="UP000777265"/>
    </source>
</evidence>
<comment type="cofactor">
    <cofactor evidence="6">
        <name>Mg(2+)</name>
        <dbReference type="ChEBI" id="CHEBI:18420"/>
    </cofactor>
</comment>
<comment type="pathway">
    <text evidence="2 6">Cofactor biosynthesis; molybdopterin biosynthesis.</text>
</comment>
<reference evidence="8" key="2">
    <citation type="submission" date="2020-01" db="EMBL/GenBank/DDBJ databases">
        <authorList>
            <person name="Campanaro S."/>
        </authorList>
    </citation>
    <scope>NUCLEOTIDE SEQUENCE</scope>
    <source>
        <strain evidence="8">AS06rmzACSIP_7</strain>
    </source>
</reference>
<dbReference type="Gene3D" id="3.90.105.10">
    <property type="entry name" value="Molybdopterin biosynthesis moea protein, domain 2"/>
    <property type="match status" value="1"/>
</dbReference>
<evidence type="ECO:0000256" key="1">
    <source>
        <dbReference type="ARBA" id="ARBA00002901"/>
    </source>
</evidence>
<dbReference type="InterPro" id="IPR038987">
    <property type="entry name" value="MoeA-like"/>
</dbReference>
<name>A0A971M753_9BACT</name>
<dbReference type="PANTHER" id="PTHR10192:SF5">
    <property type="entry name" value="GEPHYRIN"/>
    <property type="match status" value="1"/>
</dbReference>
<dbReference type="GO" id="GO:0005829">
    <property type="term" value="C:cytosol"/>
    <property type="evidence" value="ECO:0007669"/>
    <property type="project" value="TreeGrafter"/>
</dbReference>
<evidence type="ECO:0000256" key="4">
    <source>
        <dbReference type="ARBA" id="ARBA00023150"/>
    </source>
</evidence>
<accession>A0A971M753</accession>
<evidence type="ECO:0000256" key="5">
    <source>
        <dbReference type="ARBA" id="ARBA00047317"/>
    </source>
</evidence>
<evidence type="ECO:0000256" key="2">
    <source>
        <dbReference type="ARBA" id="ARBA00005046"/>
    </source>
</evidence>
<comment type="similarity">
    <text evidence="3 6">Belongs to the MoeA family.</text>
</comment>
<organism evidence="8 9">
    <name type="scientific">Syntrophorhabdus aromaticivorans</name>
    <dbReference type="NCBI Taxonomy" id="328301"/>
    <lineage>
        <taxon>Bacteria</taxon>
        <taxon>Pseudomonadati</taxon>
        <taxon>Thermodesulfobacteriota</taxon>
        <taxon>Syntrophorhabdia</taxon>
        <taxon>Syntrophorhabdales</taxon>
        <taxon>Syntrophorhabdaceae</taxon>
        <taxon>Syntrophorhabdus</taxon>
    </lineage>
</organism>
<dbReference type="EC" id="2.10.1.1" evidence="6"/>
<evidence type="ECO:0000259" key="7">
    <source>
        <dbReference type="SMART" id="SM00852"/>
    </source>
</evidence>
<dbReference type="SMART" id="SM00852">
    <property type="entry name" value="MoCF_biosynth"/>
    <property type="match status" value="1"/>
</dbReference>
<dbReference type="CDD" id="cd00887">
    <property type="entry name" value="MoeA"/>
    <property type="match status" value="1"/>
</dbReference>
<dbReference type="InterPro" id="IPR001453">
    <property type="entry name" value="MoaB/Mog_dom"/>
</dbReference>
<dbReference type="InterPro" id="IPR005111">
    <property type="entry name" value="MoeA_C_domain_IV"/>
</dbReference>
<evidence type="ECO:0000256" key="6">
    <source>
        <dbReference type="RuleBase" id="RU365090"/>
    </source>
</evidence>
<dbReference type="SUPFAM" id="SSF53218">
    <property type="entry name" value="Molybdenum cofactor biosynthesis proteins"/>
    <property type="match status" value="1"/>
</dbReference>
<evidence type="ECO:0000313" key="8">
    <source>
        <dbReference type="EMBL" id="NLW36426.1"/>
    </source>
</evidence>
<feature type="domain" description="MoaB/Mog" evidence="7">
    <location>
        <begin position="182"/>
        <end position="319"/>
    </location>
</feature>
<sequence length="403" mass="43076">MKGMSLGLKEALLLTLEGIKPLPVENVVLVDSIDRIAASDLYALVDSPSVDSSRKDGYAVLAHEIVDATAENPVRLRLLGSMAAGGEKDIQIKPGTTVRVLTGARIPTGADAVVAEEFVKKGDHDVLVEAPAEPKNILPRGSDVAARRCILRAGQQISPSMAGLLAVAGHSMIPVFMTPVVGIIGTGDELVEPGKPLEDGKLYASNIVTVAGWCNRYKMKPRMAIVKDDHDAILNTLKTMSDETDAVITSGGAWTGDYDMVAEVLEELGWKRVFHRIRIGPGKAVGFGTLNEKPVFILPGGPPSNLMGFLQIALPGLLALSGHKNQGLPRTNARLGFELREGKHNWTDFFFGTLEHDGGLPTFYPMKKRSRLSSIAEATAVASIPEGQDHLSEGSVIAVQLLK</sequence>
<comment type="function">
    <text evidence="1 6">Catalyzes the insertion of molybdate into adenylated molybdopterin with the concomitant release of AMP.</text>
</comment>
<dbReference type="EMBL" id="JAAYEE010000251">
    <property type="protein sequence ID" value="NLW36426.1"/>
    <property type="molecule type" value="Genomic_DNA"/>
</dbReference>
<keyword evidence="6" id="KW-0808">Transferase</keyword>
<dbReference type="GO" id="GO:0061599">
    <property type="term" value="F:molybdopterin molybdotransferase activity"/>
    <property type="evidence" value="ECO:0007669"/>
    <property type="project" value="UniProtKB-UniRule"/>
</dbReference>
<comment type="caution">
    <text evidence="8">The sequence shown here is derived from an EMBL/GenBank/DDBJ whole genome shotgun (WGS) entry which is preliminary data.</text>
</comment>